<keyword evidence="1" id="KW-0472">Membrane</keyword>
<dbReference type="Proteomes" id="UP000033116">
    <property type="component" value="Chromosome"/>
</dbReference>
<feature type="transmembrane region" description="Helical" evidence="1">
    <location>
        <begin position="6"/>
        <end position="26"/>
    </location>
</feature>
<reference evidence="2 3" key="1">
    <citation type="submission" date="2014-07" db="EMBL/GenBank/DDBJ databases">
        <title>Methanogenic archaea and the global carbon cycle.</title>
        <authorList>
            <person name="Henriksen J.R."/>
            <person name="Luke J."/>
            <person name="Reinhart S."/>
            <person name="Benedict M.N."/>
            <person name="Youngblut N.D."/>
            <person name="Metcalf M.E."/>
            <person name="Whitaker R.J."/>
            <person name="Metcalf W.W."/>
        </authorList>
    </citation>
    <scope>NUCLEOTIDE SEQUENCE [LARGE SCALE GENOMIC DNA]</scope>
    <source>
        <strain evidence="2 3">SarPi</strain>
    </source>
</reference>
<dbReference type="GeneID" id="24850619"/>
<proteinExistence type="predicted"/>
<evidence type="ECO:0000313" key="3">
    <source>
        <dbReference type="Proteomes" id="UP000033116"/>
    </source>
</evidence>
<sequence length="157" mass="17423">MGLDTIIVAFFVIGTVLVVAGTLTMGTNNLVESSYHGYVSAHQSMMDRLQTRIEIEDITFNVSTNHASFTVVNTGETRLHNFDHWDIFLVKDGQASYLNRSGYSIKPEIDLINPRILDPHESINIELLTELESGDSFIVKIITENGIVSSAEHIVGE</sequence>
<keyword evidence="1" id="KW-1133">Transmembrane helix</keyword>
<dbReference type="EMBL" id="CP009511">
    <property type="protein sequence ID" value="AKB60921.1"/>
    <property type="molecule type" value="Genomic_DNA"/>
</dbReference>
<evidence type="ECO:0000313" key="2">
    <source>
        <dbReference type="EMBL" id="AKB60921.1"/>
    </source>
</evidence>
<gene>
    <name evidence="2" type="ORF">MSMAP_0936</name>
</gene>
<evidence type="ECO:0000256" key="1">
    <source>
        <dbReference type="SAM" id="Phobius"/>
    </source>
</evidence>
<dbReference type="HOGENOM" id="CLU_131313_0_0_2"/>
<name>A0A0E3LS03_METMZ</name>
<protein>
    <recommendedName>
        <fullName evidence="4">Flagella-related protein FlaF</fullName>
    </recommendedName>
</protein>
<keyword evidence="1" id="KW-0812">Transmembrane</keyword>
<organism evidence="2 3">
    <name type="scientific">Methanosarcina mazei SarPi</name>
    <dbReference type="NCBI Taxonomy" id="1434115"/>
    <lineage>
        <taxon>Archaea</taxon>
        <taxon>Methanobacteriati</taxon>
        <taxon>Methanobacteriota</taxon>
        <taxon>Stenosarchaea group</taxon>
        <taxon>Methanomicrobia</taxon>
        <taxon>Methanosarcinales</taxon>
        <taxon>Methanosarcinaceae</taxon>
        <taxon>Methanosarcina</taxon>
    </lineage>
</organism>
<evidence type="ECO:0008006" key="4">
    <source>
        <dbReference type="Google" id="ProtNLM"/>
    </source>
</evidence>
<dbReference type="AlphaFoldDB" id="A0A0E3LS03"/>
<dbReference type="RefSeq" id="WP_015411020.1">
    <property type="nucleotide sequence ID" value="NZ_CP009511.1"/>
</dbReference>
<accession>A0A0E3LS03</accession>
<dbReference type="PATRIC" id="fig|1434115.4.peg.1163"/>